<dbReference type="PANTHER" id="PTHR38926">
    <property type="entry name" value="F-BOX DOMAIN CONTAINING PROTEIN, EXPRESSED"/>
    <property type="match status" value="1"/>
</dbReference>
<keyword evidence="3" id="KW-1185">Reference proteome</keyword>
<dbReference type="OrthoDB" id="3221235at2759"/>
<dbReference type="Proteomes" id="UP000294933">
    <property type="component" value="Unassembled WGS sequence"/>
</dbReference>
<feature type="region of interest" description="Disordered" evidence="1">
    <location>
        <begin position="452"/>
        <end position="481"/>
    </location>
</feature>
<evidence type="ECO:0008006" key="4">
    <source>
        <dbReference type="Google" id="ProtNLM"/>
    </source>
</evidence>
<dbReference type="AlphaFoldDB" id="A0A4Y7PRY6"/>
<evidence type="ECO:0000313" key="2">
    <source>
        <dbReference type="EMBL" id="TDL18144.1"/>
    </source>
</evidence>
<reference evidence="2 3" key="1">
    <citation type="submission" date="2018-06" db="EMBL/GenBank/DDBJ databases">
        <title>A transcriptomic atlas of mushroom development highlights an independent origin of complex multicellularity.</title>
        <authorList>
            <consortium name="DOE Joint Genome Institute"/>
            <person name="Krizsan K."/>
            <person name="Almasi E."/>
            <person name="Merenyi Z."/>
            <person name="Sahu N."/>
            <person name="Viragh M."/>
            <person name="Koszo T."/>
            <person name="Mondo S."/>
            <person name="Kiss B."/>
            <person name="Balint B."/>
            <person name="Kues U."/>
            <person name="Barry K."/>
            <person name="Hegedus J.C."/>
            <person name="Henrissat B."/>
            <person name="Johnson J."/>
            <person name="Lipzen A."/>
            <person name="Ohm R."/>
            <person name="Nagy I."/>
            <person name="Pangilinan J."/>
            <person name="Yan J."/>
            <person name="Xiong Y."/>
            <person name="Grigoriev I.V."/>
            <person name="Hibbett D.S."/>
            <person name="Nagy L.G."/>
        </authorList>
    </citation>
    <scope>NUCLEOTIDE SEQUENCE [LARGE SCALE GENOMIC DNA]</scope>
    <source>
        <strain evidence="2 3">SZMC22713</strain>
    </source>
</reference>
<gene>
    <name evidence="2" type="ORF">BD410DRAFT_901047</name>
</gene>
<dbReference type="SUPFAM" id="SSF52047">
    <property type="entry name" value="RNI-like"/>
    <property type="match status" value="1"/>
</dbReference>
<name>A0A4Y7PRY6_9AGAM</name>
<evidence type="ECO:0000313" key="3">
    <source>
        <dbReference type="Proteomes" id="UP000294933"/>
    </source>
</evidence>
<dbReference type="InterPro" id="IPR032675">
    <property type="entry name" value="LRR_dom_sf"/>
</dbReference>
<proteinExistence type="predicted"/>
<evidence type="ECO:0000256" key="1">
    <source>
        <dbReference type="SAM" id="MobiDB-lite"/>
    </source>
</evidence>
<organism evidence="2 3">
    <name type="scientific">Rickenella mellea</name>
    <dbReference type="NCBI Taxonomy" id="50990"/>
    <lineage>
        <taxon>Eukaryota</taxon>
        <taxon>Fungi</taxon>
        <taxon>Dikarya</taxon>
        <taxon>Basidiomycota</taxon>
        <taxon>Agaricomycotina</taxon>
        <taxon>Agaricomycetes</taxon>
        <taxon>Hymenochaetales</taxon>
        <taxon>Rickenellaceae</taxon>
        <taxon>Rickenella</taxon>
    </lineage>
</organism>
<dbReference type="PANTHER" id="PTHR38926:SF5">
    <property type="entry name" value="F-BOX AND LEUCINE-RICH REPEAT PROTEIN 6"/>
    <property type="match status" value="1"/>
</dbReference>
<sequence length="481" mass="53829">MVQPSENASTTIQKLAPEVLTEIFLRCVAISSDEYSNLCQLRDPSQAPLLLGRVCSRWRMVSVSSPDLWSNLTIEDHFSSQENIKKDLVAANLWISRSGSRPLSIRINFGWTFGTEEFPQLLQLVASQSWRWKHIDVLIPLEFHHMIFAPFQTGCLPRLENFSCATLNDPKPEHVCSLTVSSAPQLQVLRLVGGLGPHIDFSGNINHLRTIRITIERDPGMPGILSLRDFLTCLTHCPLLEDLAFPIAEISTAHLQDIPSVITLSHLLSLSLVFPSGNDVGYLFEKLFLPALIRLHLSMEHHDDHYVDWRYLTSMLAHSRPHLQDLRLDFPMAEATLIESLSYIPSLTSLSLDSVECTDAVLASLTIDNSNPSKGLCPNLETIDFGSTYSTLNFPRHAMIPMILSRRRSLASTGLTNRNALENVRCGALTFGSILFDPDIVKCVDEGLKIEYGHDEDEDSNSNSDENDLSDDYDEDDSSDD</sequence>
<protein>
    <recommendedName>
        <fullName evidence="4">F-box domain-containing protein</fullName>
    </recommendedName>
</protein>
<dbReference type="VEuPathDB" id="FungiDB:BD410DRAFT_901047"/>
<accession>A0A4Y7PRY6</accession>
<dbReference type="Gene3D" id="3.80.10.10">
    <property type="entry name" value="Ribonuclease Inhibitor"/>
    <property type="match status" value="1"/>
</dbReference>
<feature type="compositionally biased region" description="Acidic residues" evidence="1">
    <location>
        <begin position="454"/>
        <end position="481"/>
    </location>
</feature>
<dbReference type="STRING" id="50990.A0A4Y7PRY6"/>
<dbReference type="EMBL" id="ML170212">
    <property type="protein sequence ID" value="TDL18144.1"/>
    <property type="molecule type" value="Genomic_DNA"/>
</dbReference>
<dbReference type="Gene3D" id="1.20.1280.50">
    <property type="match status" value="1"/>
</dbReference>